<sequence>MQRDGRGRGKSEPIAIAHLRSRFPLAWVHCHSSSSTPPPRATTPPRHSDIPTSPRRVKNAAFREEEVWRNRDRPVWRGEEGKAGRHVCEYVPVEVR</sequence>
<name>A0A6A4JAN5_APOLU</name>
<protein>
    <submittedName>
        <fullName evidence="1">Uncharacterized protein</fullName>
    </submittedName>
</protein>
<proteinExistence type="predicted"/>
<gene>
    <name evidence="1" type="ORF">GE061_014719</name>
</gene>
<organism evidence="1 2">
    <name type="scientific">Apolygus lucorum</name>
    <name type="common">Small green plant bug</name>
    <name type="synonym">Lygocoris lucorum</name>
    <dbReference type="NCBI Taxonomy" id="248454"/>
    <lineage>
        <taxon>Eukaryota</taxon>
        <taxon>Metazoa</taxon>
        <taxon>Ecdysozoa</taxon>
        <taxon>Arthropoda</taxon>
        <taxon>Hexapoda</taxon>
        <taxon>Insecta</taxon>
        <taxon>Pterygota</taxon>
        <taxon>Neoptera</taxon>
        <taxon>Paraneoptera</taxon>
        <taxon>Hemiptera</taxon>
        <taxon>Heteroptera</taxon>
        <taxon>Panheteroptera</taxon>
        <taxon>Cimicomorpha</taxon>
        <taxon>Miridae</taxon>
        <taxon>Mirini</taxon>
        <taxon>Apolygus</taxon>
    </lineage>
</organism>
<dbReference type="AlphaFoldDB" id="A0A6A4JAN5"/>
<comment type="caution">
    <text evidence="1">The sequence shown here is derived from an EMBL/GenBank/DDBJ whole genome shotgun (WGS) entry which is preliminary data.</text>
</comment>
<dbReference type="Proteomes" id="UP000466442">
    <property type="component" value="Unassembled WGS sequence"/>
</dbReference>
<evidence type="ECO:0000313" key="1">
    <source>
        <dbReference type="EMBL" id="KAF6208976.1"/>
    </source>
</evidence>
<accession>A0A6A4JAN5</accession>
<dbReference type="EMBL" id="WIXP02000006">
    <property type="protein sequence ID" value="KAF6208976.1"/>
    <property type="molecule type" value="Genomic_DNA"/>
</dbReference>
<keyword evidence="2" id="KW-1185">Reference proteome</keyword>
<reference evidence="1" key="1">
    <citation type="journal article" date="2021" name="Mol. Ecol. Resour.">
        <title>Apolygus lucorum genome provides insights into omnivorousness and mesophyll feeding.</title>
        <authorList>
            <person name="Liu Y."/>
            <person name="Liu H."/>
            <person name="Wang H."/>
            <person name="Huang T."/>
            <person name="Liu B."/>
            <person name="Yang B."/>
            <person name="Yin L."/>
            <person name="Li B."/>
            <person name="Zhang Y."/>
            <person name="Zhang S."/>
            <person name="Jiang F."/>
            <person name="Zhang X."/>
            <person name="Ren Y."/>
            <person name="Wang B."/>
            <person name="Wang S."/>
            <person name="Lu Y."/>
            <person name="Wu K."/>
            <person name="Fan W."/>
            <person name="Wang G."/>
        </authorList>
    </citation>
    <scope>NUCLEOTIDE SEQUENCE</scope>
    <source>
        <strain evidence="1">12Hb</strain>
    </source>
</reference>
<evidence type="ECO:0000313" key="2">
    <source>
        <dbReference type="Proteomes" id="UP000466442"/>
    </source>
</evidence>